<gene>
    <name evidence="2" type="ORF">ACFQ5P_00745</name>
</gene>
<dbReference type="RefSeq" id="WP_131577555.1">
    <property type="nucleotide sequence ID" value="NZ_CBCSAJ010000072.1"/>
</dbReference>
<dbReference type="EMBL" id="JBHTOQ010000003">
    <property type="protein sequence ID" value="MFD1479811.1"/>
    <property type="molecule type" value="Genomic_DNA"/>
</dbReference>
<feature type="region of interest" description="Disordered" evidence="1">
    <location>
        <begin position="27"/>
        <end position="62"/>
    </location>
</feature>
<feature type="compositionally biased region" description="Basic and acidic residues" evidence="1">
    <location>
        <begin position="41"/>
        <end position="52"/>
    </location>
</feature>
<evidence type="ECO:0000313" key="3">
    <source>
        <dbReference type="Proteomes" id="UP001597302"/>
    </source>
</evidence>
<protein>
    <submittedName>
        <fullName evidence="2">Uncharacterized protein</fullName>
    </submittedName>
</protein>
<evidence type="ECO:0000256" key="1">
    <source>
        <dbReference type="SAM" id="MobiDB-lite"/>
    </source>
</evidence>
<organism evidence="2 3">
    <name type="scientific">Paracoccus nototheniae</name>
    <dbReference type="NCBI Taxonomy" id="2489002"/>
    <lineage>
        <taxon>Bacteria</taxon>
        <taxon>Pseudomonadati</taxon>
        <taxon>Pseudomonadota</taxon>
        <taxon>Alphaproteobacteria</taxon>
        <taxon>Rhodobacterales</taxon>
        <taxon>Paracoccaceae</taxon>
        <taxon>Paracoccus</taxon>
    </lineage>
</organism>
<dbReference type="Proteomes" id="UP001597302">
    <property type="component" value="Unassembled WGS sequence"/>
</dbReference>
<feature type="compositionally biased region" description="Polar residues" evidence="1">
    <location>
        <begin position="28"/>
        <end position="40"/>
    </location>
</feature>
<name>A0ABW4DTD8_9RHOB</name>
<reference evidence="3" key="1">
    <citation type="journal article" date="2019" name="Int. J. Syst. Evol. Microbiol.">
        <title>The Global Catalogue of Microorganisms (GCM) 10K type strain sequencing project: providing services to taxonomists for standard genome sequencing and annotation.</title>
        <authorList>
            <consortium name="The Broad Institute Genomics Platform"/>
            <consortium name="The Broad Institute Genome Sequencing Center for Infectious Disease"/>
            <person name="Wu L."/>
            <person name="Ma J."/>
        </authorList>
    </citation>
    <scope>NUCLEOTIDE SEQUENCE [LARGE SCALE GENOMIC DNA]</scope>
    <source>
        <strain evidence="3">CCM 8875</strain>
    </source>
</reference>
<proteinExistence type="predicted"/>
<comment type="caution">
    <text evidence="2">The sequence shown here is derived from an EMBL/GenBank/DDBJ whole genome shotgun (WGS) entry which is preliminary data.</text>
</comment>
<evidence type="ECO:0000313" key="2">
    <source>
        <dbReference type="EMBL" id="MFD1479811.1"/>
    </source>
</evidence>
<accession>A0ABW4DTD8</accession>
<sequence length="62" mass="6959">MSKHPTDQPRTRGASRLAAFLRQDLAESPSQATLALQSRPQSRDAASRKTAEFLRIARHRTD</sequence>
<keyword evidence="3" id="KW-1185">Reference proteome</keyword>